<proteinExistence type="predicted"/>
<keyword evidence="1" id="KW-1133">Transmembrane helix</keyword>
<dbReference type="InterPro" id="IPR036259">
    <property type="entry name" value="MFS_trans_sf"/>
</dbReference>
<gene>
    <name evidence="2" type="ORF">COHA_009039</name>
</gene>
<dbReference type="AlphaFoldDB" id="A0AAD5DKB3"/>
<feature type="transmembrane region" description="Helical" evidence="1">
    <location>
        <begin position="12"/>
        <end position="35"/>
    </location>
</feature>
<dbReference type="EMBL" id="JADXDR010000163">
    <property type="protein sequence ID" value="KAI7837120.1"/>
    <property type="molecule type" value="Genomic_DNA"/>
</dbReference>
<comment type="caution">
    <text evidence="2">The sequence shown here is derived from an EMBL/GenBank/DDBJ whole genome shotgun (WGS) entry which is preliminary data.</text>
</comment>
<reference evidence="2" key="1">
    <citation type="submission" date="2020-11" db="EMBL/GenBank/DDBJ databases">
        <title>Chlorella ohadii genome sequencing and assembly.</title>
        <authorList>
            <person name="Murik O."/>
            <person name="Treves H."/>
            <person name="Kedem I."/>
            <person name="Shotland Y."/>
            <person name="Kaplan A."/>
        </authorList>
    </citation>
    <scope>NUCLEOTIDE SEQUENCE</scope>
    <source>
        <strain evidence="2">1</strain>
    </source>
</reference>
<dbReference type="Proteomes" id="UP001205105">
    <property type="component" value="Unassembled WGS sequence"/>
</dbReference>
<protein>
    <submittedName>
        <fullName evidence="2">Uncharacterized protein</fullName>
    </submittedName>
</protein>
<accession>A0AAD5DKB3</accession>
<evidence type="ECO:0000256" key="1">
    <source>
        <dbReference type="SAM" id="Phobius"/>
    </source>
</evidence>
<keyword evidence="1" id="KW-0812">Transmembrane</keyword>
<keyword evidence="1" id="KW-0472">Membrane</keyword>
<sequence>MLIVALRKPFRLWYNAPSTLALGVGMLAPLAFTALSGQRYTAWRDAFMALFRLYAVVFACLAGIPAITVPLPPERVHHWAPFWRLSGAESLLATALGFLLRQRLHVPVQAAALAVALASLPAMCAQVCGGRVGCKAPL</sequence>
<evidence type="ECO:0000313" key="3">
    <source>
        <dbReference type="Proteomes" id="UP001205105"/>
    </source>
</evidence>
<organism evidence="2 3">
    <name type="scientific">Chlorella ohadii</name>
    <dbReference type="NCBI Taxonomy" id="2649997"/>
    <lineage>
        <taxon>Eukaryota</taxon>
        <taxon>Viridiplantae</taxon>
        <taxon>Chlorophyta</taxon>
        <taxon>core chlorophytes</taxon>
        <taxon>Trebouxiophyceae</taxon>
        <taxon>Chlorellales</taxon>
        <taxon>Chlorellaceae</taxon>
        <taxon>Chlorella clade</taxon>
        <taxon>Chlorella</taxon>
    </lineage>
</organism>
<name>A0AAD5DKB3_9CHLO</name>
<keyword evidence="3" id="KW-1185">Reference proteome</keyword>
<evidence type="ECO:0000313" key="2">
    <source>
        <dbReference type="EMBL" id="KAI7837120.1"/>
    </source>
</evidence>
<dbReference type="SUPFAM" id="SSF103473">
    <property type="entry name" value="MFS general substrate transporter"/>
    <property type="match status" value="1"/>
</dbReference>
<feature type="transmembrane region" description="Helical" evidence="1">
    <location>
        <begin position="47"/>
        <end position="69"/>
    </location>
</feature>